<dbReference type="Pfam" id="PF02776">
    <property type="entry name" value="TPP_enzyme_N"/>
    <property type="match status" value="1"/>
</dbReference>
<name>A0ABW5M9L9_9BACT</name>
<proteinExistence type="inferred from homology"/>
<dbReference type="InterPro" id="IPR012000">
    <property type="entry name" value="Thiamin_PyroP_enz_cen_dom"/>
</dbReference>
<reference evidence="9" key="1">
    <citation type="journal article" date="2019" name="Int. J. Syst. Evol. Microbiol.">
        <title>The Global Catalogue of Microorganisms (GCM) 10K type strain sequencing project: providing services to taxonomists for standard genome sequencing and annotation.</title>
        <authorList>
            <consortium name="The Broad Institute Genomics Platform"/>
            <consortium name="The Broad Institute Genome Sequencing Center for Infectious Disease"/>
            <person name="Wu L."/>
            <person name="Ma J."/>
        </authorList>
    </citation>
    <scope>NUCLEOTIDE SEQUENCE [LARGE SCALE GENOMIC DNA]</scope>
    <source>
        <strain evidence="9">KCTC 42805</strain>
    </source>
</reference>
<dbReference type="PANTHER" id="PTHR18968:SF13">
    <property type="entry name" value="ACETOLACTATE SYNTHASE CATALYTIC SUBUNIT, MITOCHONDRIAL"/>
    <property type="match status" value="1"/>
</dbReference>
<dbReference type="RefSeq" id="WP_381525683.1">
    <property type="nucleotide sequence ID" value="NZ_JBHULN010000015.1"/>
</dbReference>
<evidence type="ECO:0000256" key="3">
    <source>
        <dbReference type="ARBA" id="ARBA00023052"/>
    </source>
</evidence>
<dbReference type="SUPFAM" id="SSF52518">
    <property type="entry name" value="Thiamin diphosphate-binding fold (THDP-binding)"/>
    <property type="match status" value="2"/>
</dbReference>
<gene>
    <name evidence="8" type="ORF">ACFSUS_20765</name>
</gene>
<dbReference type="InterPro" id="IPR011766">
    <property type="entry name" value="TPP_enzyme_TPP-bd"/>
</dbReference>
<dbReference type="Gene3D" id="3.40.50.970">
    <property type="match status" value="2"/>
</dbReference>
<evidence type="ECO:0000256" key="4">
    <source>
        <dbReference type="RuleBase" id="RU362132"/>
    </source>
</evidence>
<dbReference type="PANTHER" id="PTHR18968">
    <property type="entry name" value="THIAMINE PYROPHOSPHATE ENZYMES"/>
    <property type="match status" value="1"/>
</dbReference>
<evidence type="ECO:0000259" key="5">
    <source>
        <dbReference type="Pfam" id="PF00205"/>
    </source>
</evidence>
<dbReference type="InterPro" id="IPR012001">
    <property type="entry name" value="Thiamin_PyroP_enz_TPP-bd_dom"/>
</dbReference>
<feature type="domain" description="Thiamine pyrophosphate enzyme N-terminal TPP-binding" evidence="7">
    <location>
        <begin position="1"/>
        <end position="117"/>
    </location>
</feature>
<feature type="domain" description="Thiamine pyrophosphate enzyme TPP-binding" evidence="6">
    <location>
        <begin position="392"/>
        <end position="535"/>
    </location>
</feature>
<evidence type="ECO:0000313" key="8">
    <source>
        <dbReference type="EMBL" id="MFD2573086.1"/>
    </source>
</evidence>
<sequence length="555" mass="60756">MNVSDYIVDFLKAVGVRQVFGYPGTPILPFMAAIERQSDIEWVLMRHENSAAMAASAQARLTGELAVCMATSGPGSANFICGLVDAQLDRAPVLALTGMVPTFNQGHSEFQDINQAQLLSTVLPMSSSCVHPRQLVPLLRNSVGYAWQNQQTVHLALSSDVLSTPVADNDSLFSIDSDYLPRPLRLMPPPQEAFDMVADELRQCHQVVIVVGRRAVGCGPAIMQLAERLGAPIITSLDGKGIVDETHPHTQGVLGIFGLPGVESTKQIIKRADAVLAFGVDTLKPFLTDADNTQRRKLIQCEADFNTISLEYRRTRTLVGPLQAIADGLARRLPDKPTTNLSITEAFETKQDHLQEVAYMGFDSTHPDYVHPAYFLTKLNRFLDEKSMLVLDTGAHTVWAARYLQLAHQQPVIVSSHLGTMGFSLPALIGLQMARPHHRAIGISGDGGFQMVVGELATAVQYKLPIILIVFNNGVLQNVKTQQDVPFGTYLHNPDFVALAKAFGADAAMIDGQTDIDSLLAQAFAERDRPFLLECRIDPELAIPLSRWERLVAVH</sequence>
<dbReference type="Pfam" id="PF02775">
    <property type="entry name" value="TPP_enzyme_C"/>
    <property type="match status" value="1"/>
</dbReference>
<comment type="cofactor">
    <cofactor evidence="1">
        <name>thiamine diphosphate</name>
        <dbReference type="ChEBI" id="CHEBI:58937"/>
    </cofactor>
</comment>
<dbReference type="PROSITE" id="PS00187">
    <property type="entry name" value="TPP_ENZYMES"/>
    <property type="match status" value="1"/>
</dbReference>
<evidence type="ECO:0000256" key="1">
    <source>
        <dbReference type="ARBA" id="ARBA00001964"/>
    </source>
</evidence>
<evidence type="ECO:0000259" key="7">
    <source>
        <dbReference type="Pfam" id="PF02776"/>
    </source>
</evidence>
<keyword evidence="3 4" id="KW-0786">Thiamine pyrophosphate</keyword>
<accession>A0ABW5M9L9</accession>
<keyword evidence="9" id="KW-1185">Reference proteome</keyword>
<protein>
    <submittedName>
        <fullName evidence="8">Thiamine pyrophosphate-binding protein</fullName>
    </submittedName>
</protein>
<dbReference type="Pfam" id="PF00205">
    <property type="entry name" value="TPP_enzyme_M"/>
    <property type="match status" value="1"/>
</dbReference>
<feature type="domain" description="Thiamine pyrophosphate enzyme central" evidence="5">
    <location>
        <begin position="197"/>
        <end position="327"/>
    </location>
</feature>
<dbReference type="EMBL" id="JBHULN010000015">
    <property type="protein sequence ID" value="MFD2573086.1"/>
    <property type="molecule type" value="Genomic_DNA"/>
</dbReference>
<dbReference type="InterPro" id="IPR029035">
    <property type="entry name" value="DHS-like_NAD/FAD-binding_dom"/>
</dbReference>
<dbReference type="Gene3D" id="3.40.50.1220">
    <property type="entry name" value="TPP-binding domain"/>
    <property type="match status" value="1"/>
</dbReference>
<evidence type="ECO:0000313" key="9">
    <source>
        <dbReference type="Proteomes" id="UP001597469"/>
    </source>
</evidence>
<dbReference type="Proteomes" id="UP001597469">
    <property type="component" value="Unassembled WGS sequence"/>
</dbReference>
<evidence type="ECO:0000259" key="6">
    <source>
        <dbReference type="Pfam" id="PF02775"/>
    </source>
</evidence>
<evidence type="ECO:0000256" key="2">
    <source>
        <dbReference type="ARBA" id="ARBA00007812"/>
    </source>
</evidence>
<dbReference type="InterPro" id="IPR029061">
    <property type="entry name" value="THDP-binding"/>
</dbReference>
<comment type="caution">
    <text evidence="8">The sequence shown here is derived from an EMBL/GenBank/DDBJ whole genome shotgun (WGS) entry which is preliminary data.</text>
</comment>
<dbReference type="InterPro" id="IPR045229">
    <property type="entry name" value="TPP_enz"/>
</dbReference>
<comment type="similarity">
    <text evidence="2 4">Belongs to the TPP enzyme family.</text>
</comment>
<dbReference type="SUPFAM" id="SSF52467">
    <property type="entry name" value="DHS-like NAD/FAD-binding domain"/>
    <property type="match status" value="1"/>
</dbReference>
<dbReference type="InterPro" id="IPR000399">
    <property type="entry name" value="TPP-bd_CS"/>
</dbReference>
<organism evidence="8 9">
    <name type="scientific">Spirosoma soli</name>
    <dbReference type="NCBI Taxonomy" id="1770529"/>
    <lineage>
        <taxon>Bacteria</taxon>
        <taxon>Pseudomonadati</taxon>
        <taxon>Bacteroidota</taxon>
        <taxon>Cytophagia</taxon>
        <taxon>Cytophagales</taxon>
        <taxon>Cytophagaceae</taxon>
        <taxon>Spirosoma</taxon>
    </lineage>
</organism>